<evidence type="ECO:0000256" key="1">
    <source>
        <dbReference type="SAM" id="MobiDB-lite"/>
    </source>
</evidence>
<feature type="compositionally biased region" description="Acidic residues" evidence="1">
    <location>
        <begin position="147"/>
        <end position="159"/>
    </location>
</feature>
<comment type="caution">
    <text evidence="2">The sequence shown here is derived from an EMBL/GenBank/DDBJ whole genome shotgun (WGS) entry which is preliminary data.</text>
</comment>
<keyword evidence="3" id="KW-1185">Reference proteome</keyword>
<evidence type="ECO:0000313" key="2">
    <source>
        <dbReference type="EMBL" id="TGZ53048.1"/>
    </source>
</evidence>
<reference evidence="2 3" key="1">
    <citation type="journal article" date="2019" name="Philos. Trans. R. Soc. Lond., B, Biol. Sci.">
        <title>Ant behaviour and brain gene expression of defending hosts depend on the ecological success of the intruding social parasite.</title>
        <authorList>
            <person name="Kaur R."/>
            <person name="Stoldt M."/>
            <person name="Jongepier E."/>
            <person name="Feldmeyer B."/>
            <person name="Menzel F."/>
            <person name="Bornberg-Bauer E."/>
            <person name="Foitzik S."/>
        </authorList>
    </citation>
    <scope>NUCLEOTIDE SEQUENCE [LARGE SCALE GENOMIC DNA]</scope>
    <source>
        <tissue evidence="2">Whole body</tissue>
    </source>
</reference>
<evidence type="ECO:0000313" key="3">
    <source>
        <dbReference type="Proteomes" id="UP000310200"/>
    </source>
</evidence>
<dbReference type="Proteomes" id="UP000310200">
    <property type="component" value="Unassembled WGS sequence"/>
</dbReference>
<sequence length="159" mass="17525">MGDPRINLPIPAVCLIVRLDDSTRRTTIAEGSKVSEKEGSSQLLRVVCRANSQQIFDLGNVGSSRYNQSAVNNKFISDEHIKPMSVNQNVRTSIPADRAGDKSAGFLRYGSENDEVNDVEGRAGQEGRKEGRKEGIRGDLCKKKGLEEEDDEEDSRSLD</sequence>
<name>A0A4S2KXW9_9HYME</name>
<proteinExistence type="predicted"/>
<dbReference type="AlphaFoldDB" id="A0A4S2KXW9"/>
<organism evidence="2 3">
    <name type="scientific">Temnothorax longispinosus</name>
    <dbReference type="NCBI Taxonomy" id="300112"/>
    <lineage>
        <taxon>Eukaryota</taxon>
        <taxon>Metazoa</taxon>
        <taxon>Ecdysozoa</taxon>
        <taxon>Arthropoda</taxon>
        <taxon>Hexapoda</taxon>
        <taxon>Insecta</taxon>
        <taxon>Pterygota</taxon>
        <taxon>Neoptera</taxon>
        <taxon>Endopterygota</taxon>
        <taxon>Hymenoptera</taxon>
        <taxon>Apocrita</taxon>
        <taxon>Aculeata</taxon>
        <taxon>Formicoidea</taxon>
        <taxon>Formicidae</taxon>
        <taxon>Myrmicinae</taxon>
        <taxon>Temnothorax</taxon>
    </lineage>
</organism>
<accession>A0A4S2KXW9</accession>
<protein>
    <submittedName>
        <fullName evidence="2">Uncharacterized protein</fullName>
    </submittedName>
</protein>
<feature type="region of interest" description="Disordered" evidence="1">
    <location>
        <begin position="92"/>
        <end position="159"/>
    </location>
</feature>
<dbReference type="EMBL" id="QBLH01001127">
    <property type="protein sequence ID" value="TGZ53048.1"/>
    <property type="molecule type" value="Genomic_DNA"/>
</dbReference>
<feature type="compositionally biased region" description="Basic and acidic residues" evidence="1">
    <location>
        <begin position="119"/>
        <end position="146"/>
    </location>
</feature>
<gene>
    <name evidence="2" type="ORF">DBV15_00618</name>
</gene>